<dbReference type="Proteomes" id="UP000807785">
    <property type="component" value="Unassembled WGS sequence"/>
</dbReference>
<dbReference type="EMBL" id="JADJEV010000003">
    <property type="protein sequence ID" value="MBK6973384.1"/>
    <property type="molecule type" value="Genomic_DNA"/>
</dbReference>
<sequence>MTATRRCFAWLVLLFAAWQTSAFAAFDHEHRAWSDLLKKHVVVQDAGKSSRVSYAGFARDRQRLKGYLDALSAVSDADFKSWSKRQQLAFLLNAYNAFTIEKVLTRYPNLKSIRDFGRVFGNPWKDKFFTLLSRGMTLDGIEHDTIRAPGRYDDPRIHFAANCAAIGCPMLREEAYVGARLDGQLDEQALRFMSDRSRNRYEAGTRGLALSSIFDWYGKDFARGWKGYNSLGQWLARYADQLADGAEERAAIRGGSLPVAFLDYDWRLNDAK</sequence>
<reference evidence="3" key="1">
    <citation type="submission" date="2020-10" db="EMBL/GenBank/DDBJ databases">
        <title>Connecting structure to function with the recovery of over 1000 high-quality activated sludge metagenome-assembled genomes encoding full-length rRNA genes using long-read sequencing.</title>
        <authorList>
            <person name="Singleton C.M."/>
            <person name="Petriglieri F."/>
            <person name="Kristensen J.M."/>
            <person name="Kirkegaard R.H."/>
            <person name="Michaelsen T.Y."/>
            <person name="Andersen M.H."/>
            <person name="Karst S.M."/>
            <person name="Dueholm M.S."/>
            <person name="Nielsen P.H."/>
            <person name="Albertsen M."/>
        </authorList>
    </citation>
    <scope>NUCLEOTIDE SEQUENCE</scope>
    <source>
        <strain evidence="3">Bjer_18-Q3-R1-45_BAT3C.347</strain>
    </source>
</reference>
<organism evidence="3 4">
    <name type="scientific">Candidatus Methylophosphatis roskildensis</name>
    <dbReference type="NCBI Taxonomy" id="2899263"/>
    <lineage>
        <taxon>Bacteria</taxon>
        <taxon>Pseudomonadati</taxon>
        <taxon>Pseudomonadota</taxon>
        <taxon>Betaproteobacteria</taxon>
        <taxon>Nitrosomonadales</taxon>
        <taxon>Sterolibacteriaceae</taxon>
        <taxon>Candidatus Methylophosphatis</taxon>
    </lineage>
</organism>
<dbReference type="AlphaFoldDB" id="A0A9D7E3G6"/>
<evidence type="ECO:0000313" key="4">
    <source>
        <dbReference type="Proteomes" id="UP000807785"/>
    </source>
</evidence>
<feature type="chain" id="PRO_5038746137" evidence="1">
    <location>
        <begin position="25"/>
        <end position="272"/>
    </location>
</feature>
<evidence type="ECO:0000259" key="2">
    <source>
        <dbReference type="Pfam" id="PF04784"/>
    </source>
</evidence>
<comment type="caution">
    <text evidence="3">The sequence shown here is derived from an EMBL/GenBank/DDBJ whole genome shotgun (WGS) entry which is preliminary data.</text>
</comment>
<proteinExistence type="predicted"/>
<evidence type="ECO:0000313" key="3">
    <source>
        <dbReference type="EMBL" id="MBK6973384.1"/>
    </source>
</evidence>
<accession>A0A9D7E3G6</accession>
<gene>
    <name evidence="3" type="ORF">IPH26_10720</name>
</gene>
<evidence type="ECO:0000256" key="1">
    <source>
        <dbReference type="SAM" id="SignalP"/>
    </source>
</evidence>
<keyword evidence="1" id="KW-0732">Signal</keyword>
<name>A0A9D7E3G6_9PROT</name>
<feature type="signal peptide" evidence="1">
    <location>
        <begin position="1"/>
        <end position="24"/>
    </location>
</feature>
<dbReference type="Pfam" id="PF04784">
    <property type="entry name" value="DUF547"/>
    <property type="match status" value="1"/>
</dbReference>
<protein>
    <submittedName>
        <fullName evidence="3">DUF547 domain-containing protein</fullName>
    </submittedName>
</protein>
<dbReference type="PANTHER" id="PTHR46361:SF3">
    <property type="entry name" value="ELECTRON CARRIER_ PROTEIN DISULFIDE OXIDOREDUCTASE"/>
    <property type="match status" value="1"/>
</dbReference>
<dbReference type="PANTHER" id="PTHR46361">
    <property type="entry name" value="ELECTRON CARRIER/ PROTEIN DISULFIDE OXIDOREDUCTASE"/>
    <property type="match status" value="1"/>
</dbReference>
<feature type="domain" description="DUF547" evidence="2">
    <location>
        <begin position="80"/>
        <end position="192"/>
    </location>
</feature>
<dbReference type="InterPro" id="IPR006869">
    <property type="entry name" value="DUF547"/>
</dbReference>